<name>A0ABC8JVC0_ERUVS</name>
<comment type="caution">
    <text evidence="6">The sequence shown here is derived from an EMBL/GenBank/DDBJ whole genome shotgun (WGS) entry which is preliminary data.</text>
</comment>
<comment type="subcellular location">
    <subcellularLocation>
        <location evidence="1">Secreted</location>
    </subcellularLocation>
</comment>
<comment type="similarity">
    <text evidence="2">Belongs to the plant self-incompatibility (S1) protein family.</text>
</comment>
<dbReference type="Proteomes" id="UP001642260">
    <property type="component" value="Unassembled WGS sequence"/>
</dbReference>
<dbReference type="EMBL" id="CAKOAT010121377">
    <property type="protein sequence ID" value="CAH8333423.1"/>
    <property type="molecule type" value="Genomic_DNA"/>
</dbReference>
<sequence>MNHLKTSGCAPNILQFKNKIAPGQTLLVSCWNNRGEMKGVETPVEFNTIYNFPVEEKGKGRVVWKCELKNRKGTKFVVLRRAYRGAARARCGQIREYIAGPDVVSLVKNTKPTDQFFHW</sequence>
<evidence type="ECO:0000313" key="6">
    <source>
        <dbReference type="EMBL" id="CAH8333423.1"/>
    </source>
</evidence>
<evidence type="ECO:0000256" key="4">
    <source>
        <dbReference type="ARBA" id="ARBA00022525"/>
    </source>
</evidence>
<gene>
    <name evidence="6" type="ORF">ERUC_LOCUS12870</name>
</gene>
<dbReference type="Pfam" id="PF05938">
    <property type="entry name" value="Self-incomp_S1"/>
    <property type="match status" value="1"/>
</dbReference>
<evidence type="ECO:0000256" key="2">
    <source>
        <dbReference type="ARBA" id="ARBA00005581"/>
    </source>
</evidence>
<evidence type="ECO:0000313" key="7">
    <source>
        <dbReference type="Proteomes" id="UP001642260"/>
    </source>
</evidence>
<evidence type="ECO:0008006" key="8">
    <source>
        <dbReference type="Google" id="ProtNLM"/>
    </source>
</evidence>
<protein>
    <recommendedName>
        <fullName evidence="8">S-protein homolog</fullName>
    </recommendedName>
</protein>
<keyword evidence="5" id="KW-0732">Signal</keyword>
<reference evidence="6 7" key="1">
    <citation type="submission" date="2022-03" db="EMBL/GenBank/DDBJ databases">
        <authorList>
            <person name="Macdonald S."/>
            <person name="Ahmed S."/>
            <person name="Newling K."/>
        </authorList>
    </citation>
    <scope>NUCLEOTIDE SEQUENCE [LARGE SCALE GENOMIC DNA]</scope>
</reference>
<dbReference type="PROSITE" id="PS51257">
    <property type="entry name" value="PROKAR_LIPOPROTEIN"/>
    <property type="match status" value="1"/>
</dbReference>
<proteinExistence type="inferred from homology"/>
<accession>A0ABC8JVC0</accession>
<evidence type="ECO:0000256" key="5">
    <source>
        <dbReference type="ARBA" id="ARBA00022729"/>
    </source>
</evidence>
<evidence type="ECO:0000256" key="1">
    <source>
        <dbReference type="ARBA" id="ARBA00004613"/>
    </source>
</evidence>
<keyword evidence="4" id="KW-0964">Secreted</keyword>
<keyword evidence="3" id="KW-0713">Self-incompatibility</keyword>
<keyword evidence="7" id="KW-1185">Reference proteome</keyword>
<dbReference type="GO" id="GO:0060320">
    <property type="term" value="P:rejection of self pollen"/>
    <property type="evidence" value="ECO:0007669"/>
    <property type="project" value="UniProtKB-KW"/>
</dbReference>
<evidence type="ECO:0000256" key="3">
    <source>
        <dbReference type="ARBA" id="ARBA00022471"/>
    </source>
</evidence>
<dbReference type="GO" id="GO:0005576">
    <property type="term" value="C:extracellular region"/>
    <property type="evidence" value="ECO:0007669"/>
    <property type="project" value="UniProtKB-SubCell"/>
</dbReference>
<dbReference type="AlphaFoldDB" id="A0ABC8JVC0"/>
<dbReference type="InterPro" id="IPR010264">
    <property type="entry name" value="Self-incomp_S1"/>
</dbReference>
<organism evidence="6 7">
    <name type="scientific">Eruca vesicaria subsp. sativa</name>
    <name type="common">Garden rocket</name>
    <name type="synonym">Eruca sativa</name>
    <dbReference type="NCBI Taxonomy" id="29727"/>
    <lineage>
        <taxon>Eukaryota</taxon>
        <taxon>Viridiplantae</taxon>
        <taxon>Streptophyta</taxon>
        <taxon>Embryophyta</taxon>
        <taxon>Tracheophyta</taxon>
        <taxon>Spermatophyta</taxon>
        <taxon>Magnoliopsida</taxon>
        <taxon>eudicotyledons</taxon>
        <taxon>Gunneridae</taxon>
        <taxon>Pentapetalae</taxon>
        <taxon>rosids</taxon>
        <taxon>malvids</taxon>
        <taxon>Brassicales</taxon>
        <taxon>Brassicaceae</taxon>
        <taxon>Brassiceae</taxon>
        <taxon>Eruca</taxon>
    </lineage>
</organism>